<dbReference type="Pfam" id="PF01152">
    <property type="entry name" value="Bac_globin"/>
    <property type="match status" value="1"/>
</dbReference>
<dbReference type="AlphaFoldDB" id="A0A328XP55"/>
<keyword evidence="1" id="KW-0813">Transport</keyword>
<dbReference type="InterPro" id="IPR001486">
    <property type="entry name" value="Hemoglobin_trunc"/>
</dbReference>
<dbReference type="GO" id="GO:0019825">
    <property type="term" value="F:oxygen binding"/>
    <property type="evidence" value="ECO:0007669"/>
    <property type="project" value="InterPro"/>
</dbReference>
<keyword evidence="3 5" id="KW-0479">Metal-binding</keyword>
<keyword evidence="4 5" id="KW-0408">Iron</keyword>
<dbReference type="InterPro" id="IPR009050">
    <property type="entry name" value="Globin-like_sf"/>
</dbReference>
<sequence length="210" mass="22334">MIGCFHTPTGGASRSRAYRDDASGGSAFRVSAFRVSAFRVSAFQAAWRPALLIVGLVMLGGCAHSPPAPSAEEYQASTDDAGSRAVANASDDSLYAALGGKPVIDAVVNDFLYRIAGDERIVDFFANTNIDHFAEAFATQLCDISDGPCDYAGPSMARAHQQMGITNAHFNAVVDHLRAALVDQDVPAGPRNRLLGRLARLHDAVMLRQP</sequence>
<keyword evidence="2 5" id="KW-0349">Heme</keyword>
<dbReference type="Proteomes" id="UP000249700">
    <property type="component" value="Unassembled WGS sequence"/>
</dbReference>
<evidence type="ECO:0000256" key="3">
    <source>
        <dbReference type="ARBA" id="ARBA00022723"/>
    </source>
</evidence>
<dbReference type="GO" id="GO:0046872">
    <property type="term" value="F:metal ion binding"/>
    <property type="evidence" value="ECO:0007669"/>
    <property type="project" value="UniProtKB-KW"/>
</dbReference>
<dbReference type="GO" id="GO:0020037">
    <property type="term" value="F:heme binding"/>
    <property type="evidence" value="ECO:0007669"/>
    <property type="project" value="InterPro"/>
</dbReference>
<dbReference type="SUPFAM" id="SSF46458">
    <property type="entry name" value="Globin-like"/>
    <property type="match status" value="1"/>
</dbReference>
<gene>
    <name evidence="6" type="ORF">BCL93_105207</name>
</gene>
<accession>A0A328XP55</accession>
<evidence type="ECO:0000313" key="6">
    <source>
        <dbReference type="EMBL" id="RAR61606.1"/>
    </source>
</evidence>
<comment type="caution">
    <text evidence="6">The sequence shown here is derived from an EMBL/GenBank/DDBJ whole genome shotgun (WGS) entry which is preliminary data.</text>
</comment>
<evidence type="ECO:0000256" key="5">
    <source>
        <dbReference type="PIRSR" id="PIRSR601486-1"/>
    </source>
</evidence>
<dbReference type="InterPro" id="IPR012292">
    <property type="entry name" value="Globin/Proto"/>
</dbReference>
<dbReference type="EMBL" id="QLSX01000005">
    <property type="protein sequence ID" value="RAR61606.1"/>
    <property type="molecule type" value="Genomic_DNA"/>
</dbReference>
<protein>
    <submittedName>
        <fullName evidence="6">Truncated hemoglobin YjbI</fullName>
    </submittedName>
</protein>
<evidence type="ECO:0000313" key="7">
    <source>
        <dbReference type="Proteomes" id="UP000249700"/>
    </source>
</evidence>
<feature type="binding site" description="distal binding residue" evidence="5">
    <location>
        <position position="160"/>
    </location>
    <ligand>
        <name>heme</name>
        <dbReference type="ChEBI" id="CHEBI:30413"/>
    </ligand>
    <ligandPart>
        <name>Fe</name>
        <dbReference type="ChEBI" id="CHEBI:18248"/>
    </ligandPart>
</feature>
<dbReference type="CDD" id="cd00454">
    <property type="entry name" value="TrHb1_N"/>
    <property type="match status" value="1"/>
</dbReference>
<name>A0A328XP55_9GAMM</name>
<evidence type="ECO:0000256" key="2">
    <source>
        <dbReference type="ARBA" id="ARBA00022617"/>
    </source>
</evidence>
<reference evidence="6 7" key="1">
    <citation type="submission" date="2018-06" db="EMBL/GenBank/DDBJ databases">
        <title>Comparative analysis of microorganisms from saline springs in Andes Mountain Range, Colombia.</title>
        <authorList>
            <person name="Rubin E."/>
        </authorList>
    </citation>
    <scope>NUCLEOTIDE SEQUENCE [LARGE SCALE GENOMIC DNA]</scope>
    <source>
        <strain evidence="6 7">USBA-857</strain>
    </source>
</reference>
<organism evidence="6 7">
    <name type="scientific">Onishia taeanensis</name>
    <dbReference type="NCBI Taxonomy" id="284577"/>
    <lineage>
        <taxon>Bacteria</taxon>
        <taxon>Pseudomonadati</taxon>
        <taxon>Pseudomonadota</taxon>
        <taxon>Gammaproteobacteria</taxon>
        <taxon>Oceanospirillales</taxon>
        <taxon>Halomonadaceae</taxon>
        <taxon>Onishia</taxon>
    </lineage>
</organism>
<evidence type="ECO:0000256" key="4">
    <source>
        <dbReference type="ARBA" id="ARBA00023004"/>
    </source>
</evidence>
<proteinExistence type="predicted"/>
<dbReference type="Gene3D" id="1.10.490.10">
    <property type="entry name" value="Globins"/>
    <property type="match status" value="1"/>
</dbReference>
<evidence type="ECO:0000256" key="1">
    <source>
        <dbReference type="ARBA" id="ARBA00022448"/>
    </source>
</evidence>